<evidence type="ECO:0000313" key="3">
    <source>
        <dbReference type="Proteomes" id="UP000276133"/>
    </source>
</evidence>
<keyword evidence="1" id="KW-0812">Transmembrane</keyword>
<sequence>MSCQWKILMNEYKKINHFDVNLFESSICRSLLLNLVFPFKLLVNLLLLNVLGFLKELIKNQERLFEYKKKSFLNIKKQSNGGIGEIISLADKGFFFGEVDLSIFKMKTSIPPLLRLPTLTKIII</sequence>
<proteinExistence type="predicted"/>
<name>A0A3M7SFG8_BRAPC</name>
<dbReference type="Proteomes" id="UP000276133">
    <property type="component" value="Unassembled WGS sequence"/>
</dbReference>
<dbReference type="AlphaFoldDB" id="A0A3M7SFG8"/>
<organism evidence="2 3">
    <name type="scientific">Brachionus plicatilis</name>
    <name type="common">Marine rotifer</name>
    <name type="synonym">Brachionus muelleri</name>
    <dbReference type="NCBI Taxonomy" id="10195"/>
    <lineage>
        <taxon>Eukaryota</taxon>
        <taxon>Metazoa</taxon>
        <taxon>Spiralia</taxon>
        <taxon>Gnathifera</taxon>
        <taxon>Rotifera</taxon>
        <taxon>Eurotatoria</taxon>
        <taxon>Monogononta</taxon>
        <taxon>Pseudotrocha</taxon>
        <taxon>Ploima</taxon>
        <taxon>Brachionidae</taxon>
        <taxon>Brachionus</taxon>
    </lineage>
</organism>
<evidence type="ECO:0000256" key="1">
    <source>
        <dbReference type="SAM" id="Phobius"/>
    </source>
</evidence>
<gene>
    <name evidence="2" type="ORF">BpHYR1_019030</name>
</gene>
<keyword evidence="1" id="KW-0472">Membrane</keyword>
<feature type="transmembrane region" description="Helical" evidence="1">
    <location>
        <begin position="31"/>
        <end position="54"/>
    </location>
</feature>
<keyword evidence="1" id="KW-1133">Transmembrane helix</keyword>
<comment type="caution">
    <text evidence="2">The sequence shown here is derived from an EMBL/GenBank/DDBJ whole genome shotgun (WGS) entry which is preliminary data.</text>
</comment>
<keyword evidence="3" id="KW-1185">Reference proteome</keyword>
<reference evidence="2 3" key="1">
    <citation type="journal article" date="2018" name="Sci. Rep.">
        <title>Genomic signatures of local adaptation to the degree of environmental predictability in rotifers.</title>
        <authorList>
            <person name="Franch-Gras L."/>
            <person name="Hahn C."/>
            <person name="Garcia-Roger E.M."/>
            <person name="Carmona M.J."/>
            <person name="Serra M."/>
            <person name="Gomez A."/>
        </authorList>
    </citation>
    <scope>NUCLEOTIDE SEQUENCE [LARGE SCALE GENOMIC DNA]</scope>
    <source>
        <strain evidence="2">HYR1</strain>
    </source>
</reference>
<evidence type="ECO:0000313" key="2">
    <source>
        <dbReference type="EMBL" id="RNA34584.1"/>
    </source>
</evidence>
<dbReference type="EMBL" id="REGN01001451">
    <property type="protein sequence ID" value="RNA34584.1"/>
    <property type="molecule type" value="Genomic_DNA"/>
</dbReference>
<accession>A0A3M7SFG8</accession>
<protein>
    <submittedName>
        <fullName evidence="2">Uncharacterized protein</fullName>
    </submittedName>
</protein>